<evidence type="ECO:0000313" key="3">
    <source>
        <dbReference type="EMBL" id="KAF5360013.1"/>
    </source>
</evidence>
<feature type="domain" description="Enoyl reductase (ER)" evidence="2">
    <location>
        <begin position="164"/>
        <end position="466"/>
    </location>
</feature>
<sequence length="471" mass="51304">MVRITELTRIELESKGIEPLRFNRKRTNGYIRGFNLSGVIRGLICIRNRGCRGKAPGNRDPGVSDTPRPEYNELSYSPKRKRTLKVTTTSERISKLTSNHHLSMTPNPRVIYAKSPGDGAPIPGEHLVSDTSRTIDLDSVPLNGGFLTKTLVLSPEPYMRDRMRDPSIPSYCPTFVLGEPIIGPGVVVVVRSEKEGVNVGDYMYGQTTWEAYCVQPYIEGRVRWDPKNWAPYTVNLDDAVPLRVVPNPNGAFPLTTYCNLLGTPGLTAFVGFEALAEAKAGETIFVSSGASGVGSVVIQLAKLKGLKVITSVGSEAKISYVRSIGADIAFNYKTRDYSLALNEHGPIDIYWDNVGGPALEAAIDATNRLGRIICCGSVADYNVAPEKRYGIKNTTYIFRKSLIIRGLLLADVDPSYTGRFFAEVPALVAQGKIVGQEFVTDGIENAPQAFVNMLKDGNDAVGKPVIAVAQS</sequence>
<protein>
    <recommendedName>
        <fullName evidence="2">Enoyl reductase (ER) domain-containing protein</fullName>
    </recommendedName>
</protein>
<dbReference type="InterPro" id="IPR020843">
    <property type="entry name" value="ER"/>
</dbReference>
<dbReference type="InterPro" id="IPR041694">
    <property type="entry name" value="ADH_N_2"/>
</dbReference>
<dbReference type="InterPro" id="IPR013149">
    <property type="entry name" value="ADH-like_C"/>
</dbReference>
<organism evidence="3 4">
    <name type="scientific">Tetrapyrgos nigripes</name>
    <dbReference type="NCBI Taxonomy" id="182062"/>
    <lineage>
        <taxon>Eukaryota</taxon>
        <taxon>Fungi</taxon>
        <taxon>Dikarya</taxon>
        <taxon>Basidiomycota</taxon>
        <taxon>Agaricomycotina</taxon>
        <taxon>Agaricomycetes</taxon>
        <taxon>Agaricomycetidae</taxon>
        <taxon>Agaricales</taxon>
        <taxon>Marasmiineae</taxon>
        <taxon>Marasmiaceae</taxon>
        <taxon>Tetrapyrgos</taxon>
    </lineage>
</organism>
<dbReference type="SUPFAM" id="SSF51735">
    <property type="entry name" value="NAD(P)-binding Rossmann-fold domains"/>
    <property type="match status" value="1"/>
</dbReference>
<dbReference type="GO" id="GO:0016628">
    <property type="term" value="F:oxidoreductase activity, acting on the CH-CH group of donors, NAD or NADP as acceptor"/>
    <property type="evidence" value="ECO:0007669"/>
    <property type="project" value="InterPro"/>
</dbReference>
<accession>A0A8H5G7W1</accession>
<dbReference type="Proteomes" id="UP000559256">
    <property type="component" value="Unassembled WGS sequence"/>
</dbReference>
<evidence type="ECO:0000259" key="2">
    <source>
        <dbReference type="SMART" id="SM00829"/>
    </source>
</evidence>
<comment type="caution">
    <text evidence="3">The sequence shown here is derived from an EMBL/GenBank/DDBJ whole genome shotgun (WGS) entry which is preliminary data.</text>
</comment>
<evidence type="ECO:0000313" key="4">
    <source>
        <dbReference type="Proteomes" id="UP000559256"/>
    </source>
</evidence>
<dbReference type="CDD" id="cd05288">
    <property type="entry name" value="PGDH"/>
    <property type="match status" value="1"/>
</dbReference>
<keyword evidence="1" id="KW-0560">Oxidoreductase</keyword>
<dbReference type="SUPFAM" id="SSF50129">
    <property type="entry name" value="GroES-like"/>
    <property type="match status" value="1"/>
</dbReference>
<dbReference type="SMART" id="SM00829">
    <property type="entry name" value="PKS_ER"/>
    <property type="match status" value="1"/>
</dbReference>
<dbReference type="Pfam" id="PF00107">
    <property type="entry name" value="ADH_zinc_N"/>
    <property type="match status" value="1"/>
</dbReference>
<name>A0A8H5G7W1_9AGAR</name>
<proteinExistence type="predicted"/>
<dbReference type="InterPro" id="IPR036291">
    <property type="entry name" value="NAD(P)-bd_dom_sf"/>
</dbReference>
<dbReference type="EMBL" id="JAACJM010000045">
    <property type="protein sequence ID" value="KAF5360013.1"/>
    <property type="molecule type" value="Genomic_DNA"/>
</dbReference>
<dbReference type="OrthoDB" id="809632at2759"/>
<dbReference type="InterPro" id="IPR011032">
    <property type="entry name" value="GroES-like_sf"/>
</dbReference>
<dbReference type="Gene3D" id="3.40.50.720">
    <property type="entry name" value="NAD(P)-binding Rossmann-like Domain"/>
    <property type="match status" value="1"/>
</dbReference>
<keyword evidence="4" id="KW-1185">Reference proteome</keyword>
<gene>
    <name evidence="3" type="ORF">D9758_007599</name>
</gene>
<dbReference type="InterPro" id="IPR045010">
    <property type="entry name" value="MDR_fam"/>
</dbReference>
<dbReference type="PANTHER" id="PTHR43205:SF7">
    <property type="entry name" value="PROSTAGLANDIN REDUCTASE 1"/>
    <property type="match status" value="1"/>
</dbReference>
<evidence type="ECO:0000256" key="1">
    <source>
        <dbReference type="ARBA" id="ARBA00023002"/>
    </source>
</evidence>
<dbReference type="AlphaFoldDB" id="A0A8H5G7W1"/>
<reference evidence="3 4" key="1">
    <citation type="journal article" date="2020" name="ISME J.">
        <title>Uncovering the hidden diversity of litter-decomposition mechanisms in mushroom-forming fungi.</title>
        <authorList>
            <person name="Floudas D."/>
            <person name="Bentzer J."/>
            <person name="Ahren D."/>
            <person name="Johansson T."/>
            <person name="Persson P."/>
            <person name="Tunlid A."/>
        </authorList>
    </citation>
    <scope>NUCLEOTIDE SEQUENCE [LARGE SCALE GENOMIC DNA]</scope>
    <source>
        <strain evidence="3 4">CBS 291.85</strain>
    </source>
</reference>
<dbReference type="Pfam" id="PF16884">
    <property type="entry name" value="ADH_N_2"/>
    <property type="match status" value="1"/>
</dbReference>
<dbReference type="PANTHER" id="PTHR43205">
    <property type="entry name" value="PROSTAGLANDIN REDUCTASE"/>
    <property type="match status" value="1"/>
</dbReference>
<dbReference type="Gene3D" id="3.90.180.10">
    <property type="entry name" value="Medium-chain alcohol dehydrogenases, catalytic domain"/>
    <property type="match status" value="1"/>
</dbReference>